<feature type="region of interest" description="Disordered" evidence="1">
    <location>
        <begin position="48"/>
        <end position="77"/>
    </location>
</feature>
<proteinExistence type="predicted"/>
<dbReference type="AlphaFoldDB" id="A0A2B4R5I2"/>
<dbReference type="InterPro" id="IPR033207">
    <property type="entry name" value="CCP110"/>
</dbReference>
<evidence type="ECO:0000313" key="2">
    <source>
        <dbReference type="EMBL" id="PFX13604.1"/>
    </source>
</evidence>
<dbReference type="GO" id="GO:0005814">
    <property type="term" value="C:centriole"/>
    <property type="evidence" value="ECO:0007669"/>
    <property type="project" value="InterPro"/>
</dbReference>
<comment type="caution">
    <text evidence="2">The sequence shown here is derived from an EMBL/GenBank/DDBJ whole genome shotgun (WGS) entry which is preliminary data.</text>
</comment>
<gene>
    <name evidence="2" type="ORF">AWC38_SpisGene22295</name>
</gene>
<dbReference type="GO" id="GO:0032465">
    <property type="term" value="P:regulation of cytokinesis"/>
    <property type="evidence" value="ECO:0007669"/>
    <property type="project" value="InterPro"/>
</dbReference>
<name>A0A2B4R5I2_STYPI</name>
<accession>A0A2B4R5I2</accession>
<dbReference type="GO" id="GO:0032053">
    <property type="term" value="P:ciliary basal body organization"/>
    <property type="evidence" value="ECO:0007669"/>
    <property type="project" value="TreeGrafter"/>
</dbReference>
<reference evidence="3" key="1">
    <citation type="journal article" date="2017" name="bioRxiv">
        <title>Comparative analysis of the genomes of Stylophora pistillata and Acropora digitifera provides evidence for extensive differences between species of corals.</title>
        <authorList>
            <person name="Voolstra C.R."/>
            <person name="Li Y."/>
            <person name="Liew Y.J."/>
            <person name="Baumgarten S."/>
            <person name="Zoccola D."/>
            <person name="Flot J.-F."/>
            <person name="Tambutte S."/>
            <person name="Allemand D."/>
            <person name="Aranda M."/>
        </authorList>
    </citation>
    <scope>NUCLEOTIDE SEQUENCE [LARGE SCALE GENOMIC DNA]</scope>
</reference>
<dbReference type="PANTHER" id="PTHR13594:SF2">
    <property type="entry name" value="SI:CH73-100L22.3"/>
    <property type="match status" value="1"/>
</dbReference>
<protein>
    <submittedName>
        <fullName evidence="2">Uncharacterized protein</fullName>
    </submittedName>
</protein>
<sequence>LTEKERAEMRQYRREAVKCEAKMFERRRERYSDLLLQVMSVTDRIQKQRDLRKSTEAQFDDQDLRERTHTTENDETGSRTLYRKAPLRGPISMHPGEMYSILELSGENLDFHNRDEASRGNRHNTVAENILGGVTVRRKSEQKNMNPLVTQMDPKIFPQEVDDRDTRDVLEDICKEETQSVQEKMLKENVEGHLRIARGSLHDVFFKISVKERMSYIAHSRELARAKEAKCRNTRNFLASVKLKKVDYLNKWHDAFGVEQDRLAFN</sequence>
<dbReference type="OrthoDB" id="5980452at2759"/>
<dbReference type="Proteomes" id="UP000225706">
    <property type="component" value="Unassembled WGS sequence"/>
</dbReference>
<feature type="non-terminal residue" evidence="2">
    <location>
        <position position="1"/>
    </location>
</feature>
<organism evidence="2 3">
    <name type="scientific">Stylophora pistillata</name>
    <name type="common">Smooth cauliflower coral</name>
    <dbReference type="NCBI Taxonomy" id="50429"/>
    <lineage>
        <taxon>Eukaryota</taxon>
        <taxon>Metazoa</taxon>
        <taxon>Cnidaria</taxon>
        <taxon>Anthozoa</taxon>
        <taxon>Hexacorallia</taxon>
        <taxon>Scleractinia</taxon>
        <taxon>Astrocoeniina</taxon>
        <taxon>Pocilloporidae</taxon>
        <taxon>Stylophora</taxon>
    </lineage>
</organism>
<dbReference type="GO" id="GO:1903723">
    <property type="term" value="P:negative regulation of centriole elongation"/>
    <property type="evidence" value="ECO:0007669"/>
    <property type="project" value="TreeGrafter"/>
</dbReference>
<dbReference type="EMBL" id="LSMT01000935">
    <property type="protein sequence ID" value="PFX13604.1"/>
    <property type="molecule type" value="Genomic_DNA"/>
</dbReference>
<evidence type="ECO:0000256" key="1">
    <source>
        <dbReference type="SAM" id="MobiDB-lite"/>
    </source>
</evidence>
<evidence type="ECO:0000313" key="3">
    <source>
        <dbReference type="Proteomes" id="UP000225706"/>
    </source>
</evidence>
<dbReference type="PANTHER" id="PTHR13594">
    <property type="entry name" value="CENTRIOLAR COILED-COIL PROTEIN OF 110 KDA"/>
    <property type="match status" value="1"/>
</dbReference>
<dbReference type="GO" id="GO:0007099">
    <property type="term" value="P:centriole replication"/>
    <property type="evidence" value="ECO:0007669"/>
    <property type="project" value="InterPro"/>
</dbReference>
<keyword evidence="3" id="KW-1185">Reference proteome</keyword>
<feature type="compositionally biased region" description="Basic and acidic residues" evidence="1">
    <location>
        <begin position="62"/>
        <end position="72"/>
    </location>
</feature>
<dbReference type="STRING" id="50429.A0A2B4R5I2"/>